<protein>
    <submittedName>
        <fullName evidence="2">Uncharacterized protein</fullName>
    </submittedName>
</protein>
<keyword evidence="1" id="KW-0812">Transmembrane</keyword>
<proteinExistence type="predicted"/>
<feature type="transmembrane region" description="Helical" evidence="1">
    <location>
        <begin position="46"/>
        <end position="67"/>
    </location>
</feature>
<sequence>MSGAVQAGCRAAIEVLYDLRPQLVTASDVQTLQAGRRRNLTKARQFSLRIVKWTVGFGVATVFLVAARKFFFSS</sequence>
<dbReference type="AlphaFoldDB" id="A0A9D4MBG5"/>
<keyword evidence="3" id="KW-1185">Reference proteome</keyword>
<keyword evidence="1" id="KW-0472">Membrane</keyword>
<name>A0A9D4MBG5_DREPO</name>
<gene>
    <name evidence="2" type="ORF">DPMN_035688</name>
</gene>
<dbReference type="Proteomes" id="UP000828390">
    <property type="component" value="Unassembled WGS sequence"/>
</dbReference>
<evidence type="ECO:0000256" key="1">
    <source>
        <dbReference type="SAM" id="Phobius"/>
    </source>
</evidence>
<reference evidence="2" key="2">
    <citation type="submission" date="2020-11" db="EMBL/GenBank/DDBJ databases">
        <authorList>
            <person name="McCartney M.A."/>
            <person name="Auch B."/>
            <person name="Kono T."/>
            <person name="Mallez S."/>
            <person name="Becker A."/>
            <person name="Gohl D.M."/>
            <person name="Silverstein K.A.T."/>
            <person name="Koren S."/>
            <person name="Bechman K.B."/>
            <person name="Herman A."/>
            <person name="Abrahante J.E."/>
            <person name="Garbe J."/>
        </authorList>
    </citation>
    <scope>NUCLEOTIDE SEQUENCE</scope>
    <source>
        <strain evidence="2">Duluth1</strain>
        <tissue evidence="2">Whole animal</tissue>
    </source>
</reference>
<reference evidence="2" key="1">
    <citation type="journal article" date="2019" name="bioRxiv">
        <title>The Genome of the Zebra Mussel, Dreissena polymorpha: A Resource for Invasive Species Research.</title>
        <authorList>
            <person name="McCartney M.A."/>
            <person name="Auch B."/>
            <person name="Kono T."/>
            <person name="Mallez S."/>
            <person name="Zhang Y."/>
            <person name="Obille A."/>
            <person name="Becker A."/>
            <person name="Abrahante J.E."/>
            <person name="Garbe J."/>
            <person name="Badalamenti J.P."/>
            <person name="Herman A."/>
            <person name="Mangelson H."/>
            <person name="Liachko I."/>
            <person name="Sullivan S."/>
            <person name="Sone E.D."/>
            <person name="Koren S."/>
            <person name="Silverstein K.A.T."/>
            <person name="Beckman K.B."/>
            <person name="Gohl D.M."/>
        </authorList>
    </citation>
    <scope>NUCLEOTIDE SEQUENCE</scope>
    <source>
        <strain evidence="2">Duluth1</strain>
        <tissue evidence="2">Whole animal</tissue>
    </source>
</reference>
<keyword evidence="1" id="KW-1133">Transmembrane helix</keyword>
<comment type="caution">
    <text evidence="2">The sequence shown here is derived from an EMBL/GenBank/DDBJ whole genome shotgun (WGS) entry which is preliminary data.</text>
</comment>
<evidence type="ECO:0000313" key="2">
    <source>
        <dbReference type="EMBL" id="KAH3872472.1"/>
    </source>
</evidence>
<organism evidence="2 3">
    <name type="scientific">Dreissena polymorpha</name>
    <name type="common">Zebra mussel</name>
    <name type="synonym">Mytilus polymorpha</name>
    <dbReference type="NCBI Taxonomy" id="45954"/>
    <lineage>
        <taxon>Eukaryota</taxon>
        <taxon>Metazoa</taxon>
        <taxon>Spiralia</taxon>
        <taxon>Lophotrochozoa</taxon>
        <taxon>Mollusca</taxon>
        <taxon>Bivalvia</taxon>
        <taxon>Autobranchia</taxon>
        <taxon>Heteroconchia</taxon>
        <taxon>Euheterodonta</taxon>
        <taxon>Imparidentia</taxon>
        <taxon>Neoheterodontei</taxon>
        <taxon>Myida</taxon>
        <taxon>Dreissenoidea</taxon>
        <taxon>Dreissenidae</taxon>
        <taxon>Dreissena</taxon>
    </lineage>
</organism>
<accession>A0A9D4MBG5</accession>
<evidence type="ECO:0000313" key="3">
    <source>
        <dbReference type="Proteomes" id="UP000828390"/>
    </source>
</evidence>
<dbReference type="EMBL" id="JAIWYP010000002">
    <property type="protein sequence ID" value="KAH3872472.1"/>
    <property type="molecule type" value="Genomic_DNA"/>
</dbReference>